<name>A0ABP7RHG8_9BURK</name>
<proteinExistence type="predicted"/>
<evidence type="ECO:0000313" key="2">
    <source>
        <dbReference type="Proteomes" id="UP001501627"/>
    </source>
</evidence>
<dbReference type="EMBL" id="BAABBP010000018">
    <property type="protein sequence ID" value="GAA3997556.1"/>
    <property type="molecule type" value="Genomic_DNA"/>
</dbReference>
<dbReference type="RefSeq" id="WP_103045263.1">
    <property type="nucleotide sequence ID" value="NZ_BAABBP010000018.1"/>
</dbReference>
<evidence type="ECO:0000313" key="1">
    <source>
        <dbReference type="EMBL" id="GAA3997556.1"/>
    </source>
</evidence>
<protein>
    <submittedName>
        <fullName evidence="1">Uncharacterized protein</fullName>
    </submittedName>
</protein>
<sequence>MATAQPMYHAPTFEPTVDELETLKLLEMGQPMGIPESLKQHLSGRLLDWGYVAKSDAGVFSISELGRKLVRRQNN</sequence>
<accession>A0ABP7RHG8</accession>
<organism evidence="1 2">
    <name type="scientific">Comamonas faecalis</name>
    <dbReference type="NCBI Taxonomy" id="1387849"/>
    <lineage>
        <taxon>Bacteria</taxon>
        <taxon>Pseudomonadati</taxon>
        <taxon>Pseudomonadota</taxon>
        <taxon>Betaproteobacteria</taxon>
        <taxon>Burkholderiales</taxon>
        <taxon>Comamonadaceae</taxon>
        <taxon>Comamonas</taxon>
    </lineage>
</organism>
<gene>
    <name evidence="1" type="ORF">GCM10022279_21550</name>
</gene>
<reference evidence="2" key="1">
    <citation type="journal article" date="2019" name="Int. J. Syst. Evol. Microbiol.">
        <title>The Global Catalogue of Microorganisms (GCM) 10K type strain sequencing project: providing services to taxonomists for standard genome sequencing and annotation.</title>
        <authorList>
            <consortium name="The Broad Institute Genomics Platform"/>
            <consortium name="The Broad Institute Genome Sequencing Center for Infectious Disease"/>
            <person name="Wu L."/>
            <person name="Ma J."/>
        </authorList>
    </citation>
    <scope>NUCLEOTIDE SEQUENCE [LARGE SCALE GENOMIC DNA]</scope>
    <source>
        <strain evidence="2">JCM 17561</strain>
    </source>
</reference>
<dbReference type="Proteomes" id="UP001501627">
    <property type="component" value="Unassembled WGS sequence"/>
</dbReference>
<comment type="caution">
    <text evidence="1">The sequence shown here is derived from an EMBL/GenBank/DDBJ whole genome shotgun (WGS) entry which is preliminary data.</text>
</comment>
<keyword evidence="2" id="KW-1185">Reference proteome</keyword>